<dbReference type="Gene3D" id="1.20.120.620">
    <property type="entry name" value="Backbone structure of the membrane domain of e. Coli histidine kinase receptor kdpd"/>
    <property type="match status" value="1"/>
</dbReference>
<organism evidence="18 19">
    <name type="scientific">Symplocastrum torsivum CPER-KK1</name>
    <dbReference type="NCBI Taxonomy" id="450513"/>
    <lineage>
        <taxon>Bacteria</taxon>
        <taxon>Bacillati</taxon>
        <taxon>Cyanobacteriota</taxon>
        <taxon>Cyanophyceae</taxon>
        <taxon>Oscillatoriophycideae</taxon>
        <taxon>Oscillatoriales</taxon>
        <taxon>Microcoleaceae</taxon>
        <taxon>Symplocastrum</taxon>
    </lineage>
</organism>
<dbReference type="GO" id="GO:0000155">
    <property type="term" value="F:phosphorelay sensor kinase activity"/>
    <property type="evidence" value="ECO:0007669"/>
    <property type="project" value="InterPro"/>
</dbReference>
<evidence type="ECO:0000256" key="12">
    <source>
        <dbReference type="ARBA" id="ARBA00023136"/>
    </source>
</evidence>
<feature type="transmembrane region" description="Helical" evidence="14">
    <location>
        <begin position="37"/>
        <end position="55"/>
    </location>
</feature>
<comment type="caution">
    <text evidence="18">The sequence shown here is derived from an EMBL/GenBank/DDBJ whole genome shotgun (WGS) entry which is preliminary data.</text>
</comment>
<evidence type="ECO:0000313" key="19">
    <source>
        <dbReference type="Proteomes" id="UP000753908"/>
    </source>
</evidence>
<keyword evidence="6 14" id="KW-0812">Transmembrane</keyword>
<evidence type="ECO:0000256" key="2">
    <source>
        <dbReference type="ARBA" id="ARBA00004141"/>
    </source>
</evidence>
<dbReference type="Proteomes" id="UP000753908">
    <property type="component" value="Unassembled WGS sequence"/>
</dbReference>
<evidence type="ECO:0000256" key="5">
    <source>
        <dbReference type="ARBA" id="ARBA00022679"/>
    </source>
</evidence>
<dbReference type="Pfam" id="PF00512">
    <property type="entry name" value="HisKA"/>
    <property type="match status" value="1"/>
</dbReference>
<feature type="domain" description="PAC" evidence="17">
    <location>
        <begin position="194"/>
        <end position="252"/>
    </location>
</feature>
<dbReference type="EC" id="2.7.13.3" evidence="3"/>
<feature type="domain" description="PAS" evidence="16">
    <location>
        <begin position="270"/>
        <end position="313"/>
    </location>
</feature>
<keyword evidence="12 14" id="KW-0472">Membrane</keyword>
<accession>A0A951PIT4</accession>
<feature type="domain" description="PAC" evidence="17">
    <location>
        <begin position="328"/>
        <end position="380"/>
    </location>
</feature>
<dbReference type="NCBIfam" id="TIGR00229">
    <property type="entry name" value="sensory_box"/>
    <property type="match status" value="2"/>
</dbReference>
<dbReference type="SMART" id="SM00065">
    <property type="entry name" value="GAF"/>
    <property type="match status" value="1"/>
</dbReference>
<evidence type="ECO:0000259" key="17">
    <source>
        <dbReference type="PROSITE" id="PS50113"/>
    </source>
</evidence>
<dbReference type="CDD" id="cd00130">
    <property type="entry name" value="PAS"/>
    <property type="match status" value="2"/>
</dbReference>
<evidence type="ECO:0000256" key="8">
    <source>
        <dbReference type="ARBA" id="ARBA00022777"/>
    </source>
</evidence>
<dbReference type="Pfam" id="PF13185">
    <property type="entry name" value="GAF_2"/>
    <property type="match status" value="1"/>
</dbReference>
<dbReference type="Pfam" id="PF02518">
    <property type="entry name" value="HATPase_c"/>
    <property type="match status" value="1"/>
</dbReference>
<dbReference type="SUPFAM" id="SSF47384">
    <property type="entry name" value="Homodimeric domain of signal transducing histidine kinase"/>
    <property type="match status" value="1"/>
</dbReference>
<keyword evidence="4" id="KW-0597">Phosphoprotein</keyword>
<reference evidence="18" key="2">
    <citation type="journal article" date="2022" name="Microbiol. Resour. Announc.">
        <title>Metagenome Sequencing to Explore Phylogenomics of Terrestrial Cyanobacteria.</title>
        <authorList>
            <person name="Ward R.D."/>
            <person name="Stajich J.E."/>
            <person name="Johansen J.R."/>
            <person name="Huntemann M."/>
            <person name="Clum A."/>
            <person name="Foster B."/>
            <person name="Foster B."/>
            <person name="Roux S."/>
            <person name="Palaniappan K."/>
            <person name="Varghese N."/>
            <person name="Mukherjee S."/>
            <person name="Reddy T.B.K."/>
            <person name="Daum C."/>
            <person name="Copeland A."/>
            <person name="Chen I.A."/>
            <person name="Ivanova N.N."/>
            <person name="Kyrpides N.C."/>
            <person name="Shapiro N."/>
            <person name="Eloe-Fadrosh E.A."/>
            <person name="Pietrasiak N."/>
        </authorList>
    </citation>
    <scope>NUCLEOTIDE SEQUENCE</scope>
    <source>
        <strain evidence="18">CPER-KK1</strain>
    </source>
</reference>
<evidence type="ECO:0000256" key="14">
    <source>
        <dbReference type="SAM" id="Phobius"/>
    </source>
</evidence>
<dbReference type="InterPro" id="IPR029016">
    <property type="entry name" value="GAF-like_dom_sf"/>
</dbReference>
<dbReference type="InterPro" id="IPR050351">
    <property type="entry name" value="BphY/WalK/GraS-like"/>
</dbReference>
<evidence type="ECO:0000259" key="16">
    <source>
        <dbReference type="PROSITE" id="PS50112"/>
    </source>
</evidence>
<comment type="subcellular location">
    <subcellularLocation>
        <location evidence="2">Membrane</location>
        <topology evidence="2">Multi-pass membrane protein</topology>
    </subcellularLocation>
</comment>
<dbReference type="InterPro" id="IPR038318">
    <property type="entry name" value="KdpD_sf"/>
</dbReference>
<evidence type="ECO:0000256" key="11">
    <source>
        <dbReference type="ARBA" id="ARBA00023012"/>
    </source>
</evidence>
<dbReference type="GO" id="GO:0016020">
    <property type="term" value="C:membrane"/>
    <property type="evidence" value="ECO:0007669"/>
    <property type="project" value="UniProtKB-SubCell"/>
</dbReference>
<sequence length="826" mass="91921">MQKTKHLLLSGYGVAVLATLGALLFRSLLIPILGENAPLLVFIMPVMVSAWYGGLRPGLLATVLSALVGSYFFIQPFFSLHVIGLSEGVRICIFLVEGVLISGLCEGLKKANLRKDAIASSLKESEEQYRLLVEGVEDYAIFMLDPNGRIATWNTGAERINGYKAAEILGRHFSILFRAEDVERHIPEQELQIAAAEGHFVGEGLRQRKDGSLFWASVVLTALRDESGNLHGYSKVTRDITERKRAEEESRKLLKDLSDVKFALDRAAILAVTDARGTITDVNDQFCQISQYSKEELIGQTHRLINSGYHPKEFFQNLWSTITKGNVWHGEIKNKAKDGTYYWVDTTIVPFLDDQGKPFQYLAIRFNISDAVAAATQRKLAEEVIYRSAERLEALHEIDRAILRAESAAEIARAALSRLRRVVPYEQELVVLFKFETNEAELLAGGLDGDFARATVPLSSLIPVEIPLHQGVIRYVEDLATLEEHPPLLERQIAEGKRSLLSVSLIVEGELIGQLDLFARNVAAFTSEYQEIASEVANQLAVAIQQARLREQLQRYANQLEQRVTERTAALQEANEQLEVFVYSVSHDLRAPLRGIQGLAQALVEDYAPQLGDEGQLYANHLFASAQQMNTLLEDLLNYSRLSRADINIQVLDLASVVAMVFTQLEAEFQEKQAQVKVETPLPKVMGHRTTLVQVVTNLVMNAIKFMPPGVPSQVRVWAQEVESEGAGGEVVTDISQDNSASSASSSKWIRLWVEDNGIGIKPENQERIFQVFERLHGAETYPGTGIGLAIARKGVERMGGRVGVESQLGQGSRFWIELRQAYPTT</sequence>
<keyword evidence="7" id="KW-0547">Nucleotide-binding</keyword>
<keyword evidence="5" id="KW-0808">Transferase</keyword>
<evidence type="ECO:0000259" key="15">
    <source>
        <dbReference type="PROSITE" id="PS50109"/>
    </source>
</evidence>
<dbReference type="InterPro" id="IPR035965">
    <property type="entry name" value="PAS-like_dom_sf"/>
</dbReference>
<feature type="coiled-coil region" evidence="13">
    <location>
        <begin position="546"/>
        <end position="577"/>
    </location>
</feature>
<dbReference type="InterPro" id="IPR036097">
    <property type="entry name" value="HisK_dim/P_sf"/>
</dbReference>
<dbReference type="CDD" id="cd00082">
    <property type="entry name" value="HisKA"/>
    <property type="match status" value="1"/>
</dbReference>
<keyword evidence="8" id="KW-0418">Kinase</keyword>
<evidence type="ECO:0000256" key="10">
    <source>
        <dbReference type="ARBA" id="ARBA00022989"/>
    </source>
</evidence>
<dbReference type="SUPFAM" id="SSF55781">
    <property type="entry name" value="GAF domain-like"/>
    <property type="match status" value="1"/>
</dbReference>
<name>A0A951PIT4_9CYAN</name>
<dbReference type="InterPro" id="IPR000700">
    <property type="entry name" value="PAS-assoc_C"/>
</dbReference>
<dbReference type="Gene3D" id="3.30.450.20">
    <property type="entry name" value="PAS domain"/>
    <property type="match status" value="2"/>
</dbReference>
<dbReference type="SUPFAM" id="SSF55874">
    <property type="entry name" value="ATPase domain of HSP90 chaperone/DNA topoisomerase II/histidine kinase"/>
    <property type="match status" value="1"/>
</dbReference>
<evidence type="ECO:0000313" key="18">
    <source>
        <dbReference type="EMBL" id="MBW4544488.1"/>
    </source>
</evidence>
<dbReference type="InterPro" id="IPR005467">
    <property type="entry name" value="His_kinase_dom"/>
</dbReference>
<dbReference type="Pfam" id="PF13493">
    <property type="entry name" value="DUF4118"/>
    <property type="match status" value="1"/>
</dbReference>
<dbReference type="InterPro" id="IPR000014">
    <property type="entry name" value="PAS"/>
</dbReference>
<dbReference type="InterPro" id="IPR003661">
    <property type="entry name" value="HisK_dim/P_dom"/>
</dbReference>
<evidence type="ECO:0000256" key="9">
    <source>
        <dbReference type="ARBA" id="ARBA00022840"/>
    </source>
</evidence>
<keyword evidence="9" id="KW-0067">ATP-binding</keyword>
<keyword evidence="13" id="KW-0175">Coiled coil</keyword>
<comment type="catalytic activity">
    <reaction evidence="1">
        <text>ATP + protein L-histidine = ADP + protein N-phospho-L-histidine.</text>
        <dbReference type="EC" id="2.7.13.3"/>
    </reaction>
</comment>
<dbReference type="SMART" id="SM00091">
    <property type="entry name" value="PAS"/>
    <property type="match status" value="2"/>
</dbReference>
<dbReference type="EMBL" id="JAHHIF010000009">
    <property type="protein sequence ID" value="MBW4544488.1"/>
    <property type="molecule type" value="Genomic_DNA"/>
</dbReference>
<evidence type="ECO:0000256" key="13">
    <source>
        <dbReference type="SAM" id="Coils"/>
    </source>
</evidence>
<dbReference type="SUPFAM" id="SSF55785">
    <property type="entry name" value="PYP-like sensor domain (PAS domain)"/>
    <property type="match status" value="2"/>
</dbReference>
<dbReference type="InterPro" id="IPR036890">
    <property type="entry name" value="HATPase_C_sf"/>
</dbReference>
<dbReference type="GO" id="GO:0007234">
    <property type="term" value="P:osmosensory signaling via phosphorelay pathway"/>
    <property type="evidence" value="ECO:0007669"/>
    <property type="project" value="TreeGrafter"/>
</dbReference>
<dbReference type="PROSITE" id="PS50112">
    <property type="entry name" value="PAS"/>
    <property type="match status" value="2"/>
</dbReference>
<dbReference type="PANTHER" id="PTHR42878">
    <property type="entry name" value="TWO-COMPONENT HISTIDINE KINASE"/>
    <property type="match status" value="1"/>
</dbReference>
<reference evidence="18" key="1">
    <citation type="submission" date="2021-05" db="EMBL/GenBank/DDBJ databases">
        <authorList>
            <person name="Pietrasiak N."/>
            <person name="Ward R."/>
            <person name="Stajich J.E."/>
            <person name="Kurbessoian T."/>
        </authorList>
    </citation>
    <scope>NUCLEOTIDE SEQUENCE</scope>
    <source>
        <strain evidence="18">CPER-KK1</strain>
    </source>
</reference>
<protein>
    <recommendedName>
        <fullName evidence="3">histidine kinase</fullName>
        <ecNumber evidence="3">2.7.13.3</ecNumber>
    </recommendedName>
</protein>
<proteinExistence type="predicted"/>
<dbReference type="GO" id="GO:0005524">
    <property type="term" value="F:ATP binding"/>
    <property type="evidence" value="ECO:0007669"/>
    <property type="project" value="UniProtKB-KW"/>
</dbReference>
<keyword evidence="11" id="KW-0902">Two-component regulatory system</keyword>
<dbReference type="Gene3D" id="1.10.287.130">
    <property type="match status" value="1"/>
</dbReference>
<dbReference type="Gene3D" id="3.30.565.10">
    <property type="entry name" value="Histidine kinase-like ATPase, C-terminal domain"/>
    <property type="match status" value="1"/>
</dbReference>
<dbReference type="PROSITE" id="PS50113">
    <property type="entry name" value="PAC"/>
    <property type="match status" value="2"/>
</dbReference>
<gene>
    <name evidence="18" type="ORF">KME25_08600</name>
</gene>
<dbReference type="PROSITE" id="PS50109">
    <property type="entry name" value="HIS_KIN"/>
    <property type="match status" value="1"/>
</dbReference>
<evidence type="ECO:0000256" key="4">
    <source>
        <dbReference type="ARBA" id="ARBA00022553"/>
    </source>
</evidence>
<dbReference type="InterPro" id="IPR001610">
    <property type="entry name" value="PAC"/>
</dbReference>
<keyword evidence="10 14" id="KW-1133">Transmembrane helix</keyword>
<dbReference type="GO" id="GO:0030295">
    <property type="term" value="F:protein kinase activator activity"/>
    <property type="evidence" value="ECO:0007669"/>
    <property type="project" value="TreeGrafter"/>
</dbReference>
<dbReference type="AlphaFoldDB" id="A0A951PIT4"/>
<evidence type="ECO:0000256" key="7">
    <source>
        <dbReference type="ARBA" id="ARBA00022741"/>
    </source>
</evidence>
<dbReference type="PANTHER" id="PTHR42878:SF15">
    <property type="entry name" value="BACTERIOPHYTOCHROME"/>
    <property type="match status" value="1"/>
</dbReference>
<dbReference type="SMART" id="SM00086">
    <property type="entry name" value="PAC"/>
    <property type="match status" value="2"/>
</dbReference>
<dbReference type="InterPro" id="IPR025201">
    <property type="entry name" value="KdpD_TM"/>
</dbReference>
<dbReference type="SMART" id="SM00388">
    <property type="entry name" value="HisKA"/>
    <property type="match status" value="1"/>
</dbReference>
<feature type="domain" description="Histidine kinase" evidence="15">
    <location>
        <begin position="584"/>
        <end position="823"/>
    </location>
</feature>
<dbReference type="SMART" id="SM00387">
    <property type="entry name" value="HATPase_c"/>
    <property type="match status" value="1"/>
</dbReference>
<feature type="transmembrane region" description="Helical" evidence="14">
    <location>
        <begin position="62"/>
        <end position="82"/>
    </location>
</feature>
<feature type="transmembrane region" description="Helical" evidence="14">
    <location>
        <begin position="7"/>
        <end position="25"/>
    </location>
</feature>
<dbReference type="InterPro" id="IPR004358">
    <property type="entry name" value="Sig_transdc_His_kin-like_C"/>
</dbReference>
<dbReference type="Pfam" id="PF13426">
    <property type="entry name" value="PAS_9"/>
    <property type="match status" value="2"/>
</dbReference>
<evidence type="ECO:0000256" key="1">
    <source>
        <dbReference type="ARBA" id="ARBA00000085"/>
    </source>
</evidence>
<dbReference type="PRINTS" id="PR00344">
    <property type="entry name" value="BCTRLSENSOR"/>
</dbReference>
<dbReference type="Gene3D" id="3.30.450.40">
    <property type="match status" value="1"/>
</dbReference>
<evidence type="ECO:0000256" key="3">
    <source>
        <dbReference type="ARBA" id="ARBA00012438"/>
    </source>
</evidence>
<feature type="domain" description="PAS" evidence="16">
    <location>
        <begin position="125"/>
        <end position="198"/>
    </location>
</feature>
<dbReference type="InterPro" id="IPR003018">
    <property type="entry name" value="GAF"/>
</dbReference>
<dbReference type="GO" id="GO:0000156">
    <property type="term" value="F:phosphorelay response regulator activity"/>
    <property type="evidence" value="ECO:0007669"/>
    <property type="project" value="TreeGrafter"/>
</dbReference>
<evidence type="ECO:0000256" key="6">
    <source>
        <dbReference type="ARBA" id="ARBA00022692"/>
    </source>
</evidence>
<dbReference type="InterPro" id="IPR003594">
    <property type="entry name" value="HATPase_dom"/>
</dbReference>